<proteinExistence type="predicted"/>
<reference evidence="1 2" key="1">
    <citation type="journal article" date="2020" name="Phytopathology">
        <title>Genome Sequence Resources of Colletotrichum truncatum, C. plurivorum, C. musicola, and C. sojae: Four Species Pathogenic to Soybean (Glycine max).</title>
        <authorList>
            <person name="Rogerio F."/>
            <person name="Boufleur T.R."/>
            <person name="Ciampi-Guillardi M."/>
            <person name="Sukno S.A."/>
            <person name="Thon M.R."/>
            <person name="Massola Junior N.S."/>
            <person name="Baroncelli R."/>
        </authorList>
    </citation>
    <scope>NUCLEOTIDE SEQUENCE [LARGE SCALE GENOMIC DNA]</scope>
    <source>
        <strain evidence="1 2">CMES1059</strain>
    </source>
</reference>
<sequence>MSDSSTTINRSTTPTEMKQIGTPLIKARPLCPQNMPPSSPRWQKIRLLLRSIGLGITSIIYGSEPRKSAFYRSRRAVLAASAIHVLPATVSAFLLTFNIRGYFIGRELEGSKGQDDLKLGALQISAELQELLITASLSAILLNVIRRHLVLKEGVPLGFLGSDKAFAQASFFWSVEFWGGVRSFRNQSWRQKGPLIGLLVLSGVLSLLAGPATAVLMIPRMMDLPIGGSIFWLNGSQSQLWPDVLEADLSLVNDCSAGQERLHRFRCPSAGFLPLYSYYSQWFNFAENVYKIQLEESTLTKSMYVAGAFGQQGDTWTYTTHAPSAVLQSAAVSLYRDALNSLRTTHPGVAPYPVNWMLAQTWRWKLETQVPAVRVACLRHDPLTSIDEGTLRNMKFPKLDTNSLYSEEQKPTISVSIDVRSAVLTYLSSNELSNNSALFLEQRLPSPLVIPIESQAGSASSLALLIIENETRSSRGLALTTCTVDARWAKGRSVVETNGGGLIGQVLSYDFYGSRSRIVVGAELEKDDSPSAWSDFDPKKPELYKSIRIRSSWYDLLFPRVSDSSLPGGIVADTDTKTNTSFTPSLLERMVSLTQIPSINTTNSDTQLAYLEIHLSTFFADGISHTGMQRHLDTWRFFPAWDYGYWKNGSETIFRSMVRNGDPVETFPRPSGLQGENATRMVVKAIFTGYAMKIQGWFDWVSAVVLLLHAIVAIASTVWLLWERQVGEGWDTIPELVALSQQSAPADGGVLKNTCAGVRTMRTMEAVAVVRSQSLDEPVNFGKEELCLRFRHSWETKVPGSIPIEGERYGALE</sequence>
<protein>
    <submittedName>
        <fullName evidence="1">Uncharacterized protein</fullName>
    </submittedName>
</protein>
<dbReference type="EMBL" id="VUJX02000014">
    <property type="protein sequence ID" value="KAL0929843.1"/>
    <property type="molecule type" value="Genomic_DNA"/>
</dbReference>
<gene>
    <name evidence="1" type="ORF">CTRU02_215273</name>
</gene>
<dbReference type="Proteomes" id="UP000805649">
    <property type="component" value="Unassembled WGS sequence"/>
</dbReference>
<comment type="caution">
    <text evidence="1">The sequence shown here is derived from an EMBL/GenBank/DDBJ whole genome shotgun (WGS) entry which is preliminary data.</text>
</comment>
<organism evidence="1 2">
    <name type="scientific">Colletotrichum truncatum</name>
    <name type="common">Anthracnose fungus</name>
    <name type="synonym">Colletotrichum capsici</name>
    <dbReference type="NCBI Taxonomy" id="5467"/>
    <lineage>
        <taxon>Eukaryota</taxon>
        <taxon>Fungi</taxon>
        <taxon>Dikarya</taxon>
        <taxon>Ascomycota</taxon>
        <taxon>Pezizomycotina</taxon>
        <taxon>Sordariomycetes</taxon>
        <taxon>Hypocreomycetidae</taxon>
        <taxon>Glomerellales</taxon>
        <taxon>Glomerellaceae</taxon>
        <taxon>Colletotrichum</taxon>
        <taxon>Colletotrichum truncatum species complex</taxon>
    </lineage>
</organism>
<accession>A0ACC3YDC2</accession>
<keyword evidence="2" id="KW-1185">Reference proteome</keyword>
<evidence type="ECO:0000313" key="1">
    <source>
        <dbReference type="EMBL" id="KAL0929843.1"/>
    </source>
</evidence>
<name>A0ACC3YDC2_COLTU</name>
<evidence type="ECO:0000313" key="2">
    <source>
        <dbReference type="Proteomes" id="UP000805649"/>
    </source>
</evidence>